<keyword evidence="3" id="KW-0217">Developmental protein</keyword>
<gene>
    <name evidence="7" type="ORF">GOODEAATRI_023944</name>
</gene>
<organism evidence="7 8">
    <name type="scientific">Goodea atripinnis</name>
    <dbReference type="NCBI Taxonomy" id="208336"/>
    <lineage>
        <taxon>Eukaryota</taxon>
        <taxon>Metazoa</taxon>
        <taxon>Chordata</taxon>
        <taxon>Craniata</taxon>
        <taxon>Vertebrata</taxon>
        <taxon>Euteleostomi</taxon>
        <taxon>Actinopterygii</taxon>
        <taxon>Neopterygii</taxon>
        <taxon>Teleostei</taxon>
        <taxon>Neoteleostei</taxon>
        <taxon>Acanthomorphata</taxon>
        <taxon>Ovalentaria</taxon>
        <taxon>Atherinomorphae</taxon>
        <taxon>Cyprinodontiformes</taxon>
        <taxon>Goodeidae</taxon>
        <taxon>Goodea</taxon>
    </lineage>
</organism>
<name>A0ABV0N3W0_9TELE</name>
<dbReference type="InterPro" id="IPR001356">
    <property type="entry name" value="HD"/>
</dbReference>
<feature type="DNA-binding region" description="Homeobox" evidence="4">
    <location>
        <begin position="157"/>
        <end position="203"/>
    </location>
</feature>
<dbReference type="Pfam" id="PF00046">
    <property type="entry name" value="Homeodomain"/>
    <property type="match status" value="1"/>
</dbReference>
<dbReference type="PANTHER" id="PTHR46643:SF2">
    <property type="entry name" value="HOMEOBOX PROTEIN GOOSECOID"/>
    <property type="match status" value="1"/>
</dbReference>
<keyword evidence="4 5" id="KW-0539">Nucleus</keyword>
<dbReference type="SUPFAM" id="SSF46689">
    <property type="entry name" value="Homeodomain-like"/>
    <property type="match status" value="1"/>
</dbReference>
<evidence type="ECO:0000313" key="8">
    <source>
        <dbReference type="Proteomes" id="UP001476798"/>
    </source>
</evidence>
<keyword evidence="8" id="KW-1185">Reference proteome</keyword>
<evidence type="ECO:0000256" key="5">
    <source>
        <dbReference type="RuleBase" id="RU000682"/>
    </source>
</evidence>
<dbReference type="Gene3D" id="1.10.10.60">
    <property type="entry name" value="Homeodomain-like"/>
    <property type="match status" value="1"/>
</dbReference>
<evidence type="ECO:0000256" key="3">
    <source>
        <dbReference type="ARBA" id="ARBA00022473"/>
    </source>
</evidence>
<keyword evidence="4 5" id="KW-0238">DNA-binding</keyword>
<dbReference type="Proteomes" id="UP001476798">
    <property type="component" value="Unassembled WGS sequence"/>
</dbReference>
<evidence type="ECO:0000256" key="1">
    <source>
        <dbReference type="ARBA" id="ARBA00004123"/>
    </source>
</evidence>
<evidence type="ECO:0000313" key="7">
    <source>
        <dbReference type="EMBL" id="MEQ2166075.1"/>
    </source>
</evidence>
<evidence type="ECO:0000256" key="4">
    <source>
        <dbReference type="PROSITE-ProRule" id="PRU00108"/>
    </source>
</evidence>
<sequence length="268" mass="29644">MDGSRMSDFSIERILSPQLGRKQLEPVPDGYLWGVQGGFSLKSASSWAPALVPVMFPVPVPVPGCLQYRGMCFGDGFCPCSPAFHHHHAEISFCSHWSPNTAGGSGAPHVSSESVLPENRLLETKYLLFFFVLIPDVSDATQSGYQQPGGPLQCRQKARMRTVFTDNQTKQLEALFELTDYPDLEARTELARTSGLSEETVREEAAQQVKGQITVSVTKRHCSIIREEDLQLLPLRWRVDPLLLLNGTSAGQICGLDIFSLKLLLVIQ</sequence>
<accession>A0ABV0N3W0</accession>
<dbReference type="EMBL" id="JAHRIO010022602">
    <property type="protein sequence ID" value="MEQ2166075.1"/>
    <property type="molecule type" value="Genomic_DNA"/>
</dbReference>
<comment type="caution">
    <text evidence="7">The sequence shown here is derived from an EMBL/GenBank/DDBJ whole genome shotgun (WGS) entry which is preliminary data.</text>
</comment>
<evidence type="ECO:0000259" key="6">
    <source>
        <dbReference type="PROSITE" id="PS50071"/>
    </source>
</evidence>
<comment type="subcellular location">
    <subcellularLocation>
        <location evidence="1 4 5">Nucleus</location>
    </subcellularLocation>
</comment>
<reference evidence="7 8" key="1">
    <citation type="submission" date="2021-06" db="EMBL/GenBank/DDBJ databases">
        <authorList>
            <person name="Palmer J.M."/>
        </authorList>
    </citation>
    <scope>NUCLEOTIDE SEQUENCE [LARGE SCALE GENOMIC DNA]</scope>
    <source>
        <strain evidence="7 8">GA_2019</strain>
        <tissue evidence="7">Muscle</tissue>
    </source>
</reference>
<comment type="similarity">
    <text evidence="2">Belongs to the paired homeobox family. Bicoid subfamily.</text>
</comment>
<proteinExistence type="inferred from homology"/>
<protein>
    <recommendedName>
        <fullName evidence="6">Homeobox domain-containing protein</fullName>
    </recommendedName>
</protein>
<feature type="domain" description="Homeobox" evidence="6">
    <location>
        <begin position="155"/>
        <end position="202"/>
    </location>
</feature>
<evidence type="ECO:0000256" key="2">
    <source>
        <dbReference type="ARBA" id="ARBA00006503"/>
    </source>
</evidence>
<dbReference type="PROSITE" id="PS50071">
    <property type="entry name" value="HOMEOBOX_2"/>
    <property type="match status" value="1"/>
</dbReference>
<dbReference type="PANTHER" id="PTHR46643">
    <property type="entry name" value="HOMEOBOX PROTEIN GOOSECOID-RELATED"/>
    <property type="match status" value="1"/>
</dbReference>
<keyword evidence="4 5" id="KW-0371">Homeobox</keyword>
<dbReference type="InterPro" id="IPR051440">
    <property type="entry name" value="Goosecoid-like_HB"/>
</dbReference>
<dbReference type="InterPro" id="IPR009057">
    <property type="entry name" value="Homeodomain-like_sf"/>
</dbReference>
<dbReference type="CDD" id="cd00086">
    <property type="entry name" value="homeodomain"/>
    <property type="match status" value="1"/>
</dbReference>
<dbReference type="SMART" id="SM00389">
    <property type="entry name" value="HOX"/>
    <property type="match status" value="1"/>
</dbReference>